<dbReference type="EMBL" id="CAJVRM010000300">
    <property type="protein sequence ID" value="CAG8979242.1"/>
    <property type="molecule type" value="Genomic_DNA"/>
</dbReference>
<accession>A0A9N9LTF3</accession>
<gene>
    <name evidence="2" type="ORF">HYALB_00011912</name>
</gene>
<organism evidence="2 3">
    <name type="scientific">Hymenoscyphus albidus</name>
    <dbReference type="NCBI Taxonomy" id="595503"/>
    <lineage>
        <taxon>Eukaryota</taxon>
        <taxon>Fungi</taxon>
        <taxon>Dikarya</taxon>
        <taxon>Ascomycota</taxon>
        <taxon>Pezizomycotina</taxon>
        <taxon>Leotiomycetes</taxon>
        <taxon>Helotiales</taxon>
        <taxon>Helotiaceae</taxon>
        <taxon>Hymenoscyphus</taxon>
    </lineage>
</organism>
<sequence>MQFLYTFITVASLATTIFAEGVRPCVQLMLNQDGDSGKDGGWNCDNGLLERGKSCDRYMWSETTPNWVCIMP</sequence>
<dbReference type="Proteomes" id="UP000701801">
    <property type="component" value="Unassembled WGS sequence"/>
</dbReference>
<reference evidence="2" key="1">
    <citation type="submission" date="2021-07" db="EMBL/GenBank/DDBJ databases">
        <authorList>
            <person name="Durling M."/>
        </authorList>
    </citation>
    <scope>NUCLEOTIDE SEQUENCE</scope>
</reference>
<name>A0A9N9LTF3_9HELO</name>
<evidence type="ECO:0000313" key="3">
    <source>
        <dbReference type="Proteomes" id="UP000701801"/>
    </source>
</evidence>
<feature type="signal peptide" evidence="1">
    <location>
        <begin position="1"/>
        <end position="19"/>
    </location>
</feature>
<keyword evidence="3" id="KW-1185">Reference proteome</keyword>
<evidence type="ECO:0000256" key="1">
    <source>
        <dbReference type="SAM" id="SignalP"/>
    </source>
</evidence>
<feature type="chain" id="PRO_5040512476" evidence="1">
    <location>
        <begin position="20"/>
        <end position="72"/>
    </location>
</feature>
<protein>
    <submittedName>
        <fullName evidence="2">Uncharacterized protein</fullName>
    </submittedName>
</protein>
<keyword evidence="1" id="KW-0732">Signal</keyword>
<dbReference type="OrthoDB" id="10297219at2759"/>
<dbReference type="AlphaFoldDB" id="A0A9N9LTF3"/>
<comment type="caution">
    <text evidence="2">The sequence shown here is derived from an EMBL/GenBank/DDBJ whole genome shotgun (WGS) entry which is preliminary data.</text>
</comment>
<proteinExistence type="predicted"/>
<evidence type="ECO:0000313" key="2">
    <source>
        <dbReference type="EMBL" id="CAG8979242.1"/>
    </source>
</evidence>